<dbReference type="Proteomes" id="UP000315522">
    <property type="component" value="Unassembled WGS sequence"/>
</dbReference>
<dbReference type="Gene3D" id="3.30.530.20">
    <property type="match status" value="1"/>
</dbReference>
<evidence type="ECO:0000313" key="2">
    <source>
        <dbReference type="Proteomes" id="UP000315522"/>
    </source>
</evidence>
<dbReference type="EMBL" id="QGML01000857">
    <property type="protein sequence ID" value="TVY90450.1"/>
    <property type="molecule type" value="Genomic_DNA"/>
</dbReference>
<gene>
    <name evidence="1" type="ORF">LAWI1_G003951</name>
</gene>
<comment type="caution">
    <text evidence="1">The sequence shown here is derived from an EMBL/GenBank/DDBJ whole genome shotgun (WGS) entry which is preliminary data.</text>
</comment>
<evidence type="ECO:0008006" key="3">
    <source>
        <dbReference type="Google" id="ProtNLM"/>
    </source>
</evidence>
<name>A0A559MBY2_9HELO</name>
<dbReference type="CDD" id="cd07822">
    <property type="entry name" value="SRPBCC_4"/>
    <property type="match status" value="1"/>
</dbReference>
<proteinExistence type="predicted"/>
<accession>A0A559MBY2</accession>
<organism evidence="1 2">
    <name type="scientific">Lachnellula willkommii</name>
    <dbReference type="NCBI Taxonomy" id="215461"/>
    <lineage>
        <taxon>Eukaryota</taxon>
        <taxon>Fungi</taxon>
        <taxon>Dikarya</taxon>
        <taxon>Ascomycota</taxon>
        <taxon>Pezizomycotina</taxon>
        <taxon>Leotiomycetes</taxon>
        <taxon>Helotiales</taxon>
        <taxon>Lachnaceae</taxon>
        <taxon>Lachnellula</taxon>
    </lineage>
</organism>
<dbReference type="AlphaFoldDB" id="A0A559MBY2"/>
<dbReference type="InterPro" id="IPR019587">
    <property type="entry name" value="Polyketide_cyclase/dehydratase"/>
</dbReference>
<reference evidence="1 2" key="1">
    <citation type="submission" date="2018-05" db="EMBL/GenBank/DDBJ databases">
        <title>Genome sequencing and assembly of the regulated plant pathogen Lachnellula willkommii and related sister species for the development of diagnostic species identification markers.</title>
        <authorList>
            <person name="Giroux E."/>
            <person name="Bilodeau G."/>
        </authorList>
    </citation>
    <scope>NUCLEOTIDE SEQUENCE [LARGE SCALE GENOMIC DNA]</scope>
    <source>
        <strain evidence="1 2">CBS 172.35</strain>
    </source>
</reference>
<evidence type="ECO:0000313" key="1">
    <source>
        <dbReference type="EMBL" id="TVY90450.1"/>
    </source>
</evidence>
<sequence>MLRTSIKTSIEIEASPERVRNVLLDFPSFPKWHSSFMAEMKVDSASKKVEQNSTISGLMNGVPFVADIIECTSSILSWTGRSGPPIDSLFRGTRVFRIEPSQGGTILAHEENFVGVMAWALSAWLPLGWVTWKQFRKFNIDLKKEAEKQQREQ</sequence>
<dbReference type="Pfam" id="PF10604">
    <property type="entry name" value="Polyketide_cyc2"/>
    <property type="match status" value="1"/>
</dbReference>
<keyword evidence="2" id="KW-1185">Reference proteome</keyword>
<dbReference type="SUPFAM" id="SSF55961">
    <property type="entry name" value="Bet v1-like"/>
    <property type="match status" value="1"/>
</dbReference>
<dbReference type="PANTHER" id="PTHR36166">
    <property type="entry name" value="CHROMOSOME 9, WHOLE GENOME SHOTGUN SEQUENCE"/>
    <property type="match status" value="1"/>
</dbReference>
<protein>
    <recommendedName>
        <fullName evidence="3">Coenzyme Q-binding protein COQ10 START domain-containing protein</fullName>
    </recommendedName>
</protein>
<dbReference type="PANTHER" id="PTHR36166:SF1">
    <property type="entry name" value="SRPBCC DOMAIN-CONTAINING PROTEIN"/>
    <property type="match status" value="1"/>
</dbReference>
<dbReference type="InterPro" id="IPR023393">
    <property type="entry name" value="START-like_dom_sf"/>
</dbReference>